<evidence type="ECO:0000313" key="1">
    <source>
        <dbReference type="EMBL" id="CAB4219915.1"/>
    </source>
</evidence>
<organism evidence="1">
    <name type="scientific">uncultured Caudovirales phage</name>
    <dbReference type="NCBI Taxonomy" id="2100421"/>
    <lineage>
        <taxon>Viruses</taxon>
        <taxon>Duplodnaviria</taxon>
        <taxon>Heunggongvirae</taxon>
        <taxon>Uroviricota</taxon>
        <taxon>Caudoviricetes</taxon>
        <taxon>Peduoviridae</taxon>
        <taxon>Maltschvirus</taxon>
        <taxon>Maltschvirus maltsch</taxon>
    </lineage>
</organism>
<proteinExistence type="predicted"/>
<name>A0A6J5SX13_9CAUD</name>
<dbReference type="InterPro" id="IPR036388">
    <property type="entry name" value="WH-like_DNA-bd_sf"/>
</dbReference>
<evidence type="ECO:0008006" key="2">
    <source>
        <dbReference type="Google" id="ProtNLM"/>
    </source>
</evidence>
<dbReference type="Gene3D" id="1.10.10.10">
    <property type="entry name" value="Winged helix-like DNA-binding domain superfamily/Winged helix DNA-binding domain"/>
    <property type="match status" value="1"/>
</dbReference>
<sequence>MSSKIKNIQPTPGKFQMPSVVQLENHKVPIFKEVRGEDWIQLGEKNDYAWYLIQLYDRSAKHAAIVKAKVNYTTGAGWDYDKENLTPQQLIALNQFMKRMNPDGESLKDVSMKCDEDKKIFGGFYLEVIWDKMGKKPASIKHIPFRKMRSNYDNTTFFYSERWLDRNGKMNRDVAKGSDYKVYPAFNPFNATGAQILFYKTYHPALDVYPLPEYLGAISNIETDIEISNYHYNNVKNQFAGTFMVNFLNGMPTAEEQRDIERKFKEKFTGTDNAGSFVLNFADGKEKAAEILPIGMSNADKMFMELTKWVQEEIFTGHRITSPMLFGIKTEGQLGGRSEIVEAYELFKNTYVRPEQLQIESVFNMLAKYSGLNNRLFLKEAEPISEQLTESALMQILTVGELRIKAGYPEQKPVEINATPAGMSKYSKFKLDQEELSACISDHISAGKPQDQAVAICISIQEQKNSKILPIFEKYGTPKDQFNVLNKKYLHHFNREMSLESELSIAKGYFYTSNERAIIDLLSKDALMPIENIAKTLKISTDRVVEIIKNLTDNGLLKPGTSDMGLPINEVTPEAQNILDENPAKTAEIIVMYSYDWAPGFNQGMIDTSRSFCKDLLNLDKLYTRDEIEAISAETGRDVWSMRGGWYTKPGTTIHIPHCRHLWQQNIVTKK</sequence>
<accession>A0A6J5SX13</accession>
<dbReference type="EMBL" id="LR797499">
    <property type="protein sequence ID" value="CAB4219915.1"/>
    <property type="molecule type" value="Genomic_DNA"/>
</dbReference>
<gene>
    <name evidence="1" type="ORF">UFOVP1624_19</name>
</gene>
<reference evidence="1" key="1">
    <citation type="submission" date="2020-05" db="EMBL/GenBank/DDBJ databases">
        <authorList>
            <person name="Chiriac C."/>
            <person name="Salcher M."/>
            <person name="Ghai R."/>
            <person name="Kavagutti S V."/>
        </authorList>
    </citation>
    <scope>NUCLEOTIDE SEQUENCE</scope>
</reference>
<protein>
    <recommendedName>
        <fullName evidence="2">Bacteriophage/Gene transfer agent portal protein</fullName>
    </recommendedName>
</protein>